<dbReference type="Proteomes" id="UP000199169">
    <property type="component" value="Unassembled WGS sequence"/>
</dbReference>
<dbReference type="EMBL" id="FLQX01000166">
    <property type="protein sequence ID" value="SBT10071.1"/>
    <property type="molecule type" value="Genomic_DNA"/>
</dbReference>
<evidence type="ECO:0000313" key="1">
    <source>
        <dbReference type="EMBL" id="SBT10071.1"/>
    </source>
</evidence>
<dbReference type="STRING" id="1860102.ACCAA_850002"/>
<organism evidence="1 2">
    <name type="scientific">Candidatus Accumulibacter aalborgensis</name>
    <dbReference type="NCBI Taxonomy" id="1860102"/>
    <lineage>
        <taxon>Bacteria</taxon>
        <taxon>Pseudomonadati</taxon>
        <taxon>Pseudomonadota</taxon>
        <taxon>Betaproteobacteria</taxon>
        <taxon>Candidatus Accumulibacter</taxon>
    </lineage>
</organism>
<sequence>MPRPLVVKGKTTAVMADVHQPAGIGNPAPLHGFDRCRRQGGCVSGPERIFRQEVLQIGKGADLAAFLADPLREIWVLKAAQAQRSHVEDSIRRHPCDVDQATERRGSPHALVCAKNQVSFERRLAQCKSDLENRARLVSPTN</sequence>
<reference evidence="1 2" key="1">
    <citation type="submission" date="2016-06" db="EMBL/GenBank/DDBJ databases">
        <authorList>
            <person name="Kjaerup R.B."/>
            <person name="Dalgaard T.S."/>
            <person name="Juul-Madsen H.R."/>
        </authorList>
    </citation>
    <scope>NUCLEOTIDE SEQUENCE [LARGE SCALE GENOMIC DNA]</scope>
    <source>
        <strain evidence="1">3</strain>
    </source>
</reference>
<dbReference type="AlphaFoldDB" id="A0A1A8XZD0"/>
<name>A0A1A8XZD0_9PROT</name>
<accession>A0A1A8XZD0</accession>
<gene>
    <name evidence="1" type="ORF">ACCAA_850002</name>
</gene>
<protein>
    <submittedName>
        <fullName evidence="1">Uncharacterized protein</fullName>
    </submittedName>
</protein>
<evidence type="ECO:0000313" key="2">
    <source>
        <dbReference type="Proteomes" id="UP000199169"/>
    </source>
</evidence>
<proteinExistence type="predicted"/>
<keyword evidence="2" id="KW-1185">Reference proteome</keyword>